<reference evidence="1 2" key="1">
    <citation type="journal article" date="2012" name="FEBS Lett.">
        <title>Anammox organism KSU-1 expresses a NirK-type copper-containing nitrite reductase instead of a NirS-type with cytochrome cd1.</title>
        <authorList>
            <person name="Hira D."/>
            <person name="Toh H."/>
            <person name="Migita C.T."/>
            <person name="Okubo H."/>
            <person name="Nishiyama T."/>
            <person name="Hattori M."/>
            <person name="Furukawa K."/>
            <person name="Fujii T."/>
        </authorList>
    </citation>
    <scope>NUCLEOTIDE SEQUENCE [LARGE SCALE GENOMIC DNA]</scope>
</reference>
<dbReference type="eggNOG" id="COG0085">
    <property type="taxonomic scope" value="Bacteria"/>
</dbReference>
<dbReference type="GO" id="GO:0000428">
    <property type="term" value="C:DNA-directed RNA polymerase complex"/>
    <property type="evidence" value="ECO:0007669"/>
    <property type="project" value="UniProtKB-KW"/>
</dbReference>
<dbReference type="Proteomes" id="UP000002985">
    <property type="component" value="Unassembled WGS sequence"/>
</dbReference>
<dbReference type="InterPro" id="IPR037034">
    <property type="entry name" value="RNA_pol_Rpb2_2_sf"/>
</dbReference>
<accession>I3IM25</accession>
<dbReference type="STRING" id="247490.KSU1_C1174"/>
<dbReference type="GO" id="GO:0003899">
    <property type="term" value="F:DNA-directed RNA polymerase activity"/>
    <property type="evidence" value="ECO:0007669"/>
    <property type="project" value="InterPro"/>
</dbReference>
<dbReference type="Gene3D" id="3.90.1100.10">
    <property type="match status" value="1"/>
</dbReference>
<dbReference type="EMBL" id="BAFH01000003">
    <property type="protein sequence ID" value="GAB62770.1"/>
    <property type="molecule type" value="Genomic_DNA"/>
</dbReference>
<dbReference type="AlphaFoldDB" id="I3IM25"/>
<keyword evidence="1" id="KW-0804">Transcription</keyword>
<proteinExistence type="predicted"/>
<keyword evidence="2" id="KW-1185">Reference proteome</keyword>
<organism evidence="1 2">
    <name type="scientific">Candidatus Jettenia caeni</name>
    <dbReference type="NCBI Taxonomy" id="247490"/>
    <lineage>
        <taxon>Bacteria</taxon>
        <taxon>Pseudomonadati</taxon>
        <taxon>Planctomycetota</taxon>
        <taxon>Candidatus Brocadiia</taxon>
        <taxon>Candidatus Brocadiales</taxon>
        <taxon>Candidatus Brocadiaceae</taxon>
        <taxon>Candidatus Jettenia</taxon>
    </lineage>
</organism>
<dbReference type="GO" id="GO:0003677">
    <property type="term" value="F:DNA binding"/>
    <property type="evidence" value="ECO:0007669"/>
    <property type="project" value="InterPro"/>
</dbReference>
<dbReference type="SUPFAM" id="SSF64484">
    <property type="entry name" value="beta and beta-prime subunits of DNA dependent RNA-polymerase"/>
    <property type="match status" value="1"/>
</dbReference>
<sequence>MANVEVDRCIELSPHLDSYAKFVRPIPNKDTTLHTILCSLFPIKIPGNVQPEMINFEEIDNTTERDEICQKLRGIKESKGDIDISFLKKEILTEVNYNEYEVKNSSKSEERCFLYSETLNTTILLKLKMSTYTRWSYDGVDIYHRQDDEKEIHQVLGSIPAFTERASFIVNGLERVPIAQIIPAYGLLVESNMGTTYTAWIRPKRGLQVRFTVQNSGENRGIIKVDIANICRQLDLACFLKIFSFQEEADNLFLNKDVYKKNYSEVQNVRNPLSQEQMNFVTHHLFHSSHYDLSSKGRKRLNNKLAKSLNDLHIISSDDSIINLTKQDILGIINYLLNLVEGLEGYGRMILIIWQIKRSCLSEINLKR</sequence>
<evidence type="ECO:0000313" key="2">
    <source>
        <dbReference type="Proteomes" id="UP000002985"/>
    </source>
</evidence>
<name>I3IM25_9BACT</name>
<protein>
    <submittedName>
        <fullName evidence="1">Truncated DNA-directed RNA polymerase beta subunit</fullName>
    </submittedName>
</protein>
<gene>
    <name evidence="1" type="ORF">KSU1_C1174</name>
</gene>
<keyword evidence="1" id="KW-0240">DNA-directed RNA polymerase</keyword>
<evidence type="ECO:0000313" key="1">
    <source>
        <dbReference type="EMBL" id="GAB62770.1"/>
    </source>
</evidence>
<comment type="caution">
    <text evidence="1">The sequence shown here is derived from an EMBL/GenBank/DDBJ whole genome shotgun (WGS) entry which is preliminary data.</text>
</comment>
<dbReference type="Gene3D" id="3.90.1110.10">
    <property type="entry name" value="RNA polymerase Rpb2, domain 2"/>
    <property type="match status" value="1"/>
</dbReference>
<dbReference type="GO" id="GO:0006351">
    <property type="term" value="P:DNA-templated transcription"/>
    <property type="evidence" value="ECO:0007669"/>
    <property type="project" value="InterPro"/>
</dbReference>